<sequence length="313" mass="34931">MAEVRLANQVEYIAASKATKEAVWMKIYNQELSVVPSIVEPVFIFYDNNEAIAQAKEPKSHHRSKHILRCYHLISDKSEYVERTVSFKKRIHPLSKRDRDISYALGDASTLYETVATVIGRIGKGGSYVEQFGVALGTRTSVLAELTAVWWGLELGLTHGLALLVVGVDTTAVISLLQSHISRKWGVQHLIMRIVRLQQLLVADIQHVFREANGAADHLAKEAASLQLTRVLHHNDITGVLRGILCLDRWESSPSLGVMVSRLGPGFFFFFGGGFVAGFFVKGSEQISKGIRWGWKRKDVVGRLLCPITMHEI</sequence>
<comment type="caution">
    <text evidence="3">The sequence shown here is derived from an EMBL/GenBank/DDBJ whole genome shotgun (WGS) entry which is preliminary data.</text>
</comment>
<dbReference type="PANTHER" id="PTHR47723:SF23">
    <property type="entry name" value="REVERSE TRANSCRIPTASE-LIKE PROTEIN"/>
    <property type="match status" value="1"/>
</dbReference>
<gene>
    <name evidence="3" type="ORF">Scaly_2219500</name>
</gene>
<dbReference type="GO" id="GO:0004523">
    <property type="term" value="F:RNA-DNA hybrid ribonuclease activity"/>
    <property type="evidence" value="ECO:0007669"/>
    <property type="project" value="InterPro"/>
</dbReference>
<evidence type="ECO:0000256" key="1">
    <source>
        <dbReference type="SAM" id="Phobius"/>
    </source>
</evidence>
<dbReference type="GO" id="GO:0003676">
    <property type="term" value="F:nucleic acid binding"/>
    <property type="evidence" value="ECO:0007669"/>
    <property type="project" value="InterPro"/>
</dbReference>
<dbReference type="SUPFAM" id="SSF53098">
    <property type="entry name" value="Ribonuclease H-like"/>
    <property type="match status" value="1"/>
</dbReference>
<dbReference type="CDD" id="cd06222">
    <property type="entry name" value="RNase_H_like"/>
    <property type="match status" value="1"/>
</dbReference>
<protein>
    <recommendedName>
        <fullName evidence="2">RNase H type-1 domain-containing protein</fullName>
    </recommendedName>
</protein>
<feature type="domain" description="RNase H type-1" evidence="2">
    <location>
        <begin position="135"/>
        <end position="223"/>
    </location>
</feature>
<proteinExistence type="predicted"/>
<keyword evidence="1" id="KW-0472">Membrane</keyword>
<dbReference type="InterPro" id="IPR044730">
    <property type="entry name" value="RNase_H-like_dom_plant"/>
</dbReference>
<reference evidence="3" key="2">
    <citation type="journal article" date="2024" name="Plant">
        <title>Genomic evolution and insights into agronomic trait innovations of Sesamum species.</title>
        <authorList>
            <person name="Miao H."/>
            <person name="Wang L."/>
            <person name="Qu L."/>
            <person name="Liu H."/>
            <person name="Sun Y."/>
            <person name="Le M."/>
            <person name="Wang Q."/>
            <person name="Wei S."/>
            <person name="Zheng Y."/>
            <person name="Lin W."/>
            <person name="Duan Y."/>
            <person name="Cao H."/>
            <person name="Xiong S."/>
            <person name="Wang X."/>
            <person name="Wei L."/>
            <person name="Li C."/>
            <person name="Ma Q."/>
            <person name="Ju M."/>
            <person name="Zhao R."/>
            <person name="Li G."/>
            <person name="Mu C."/>
            <person name="Tian Q."/>
            <person name="Mei H."/>
            <person name="Zhang T."/>
            <person name="Gao T."/>
            <person name="Zhang H."/>
        </authorList>
    </citation>
    <scope>NUCLEOTIDE SEQUENCE</scope>
    <source>
        <strain evidence="3">KEN8</strain>
    </source>
</reference>
<dbReference type="EMBL" id="JACGWM010000014">
    <property type="protein sequence ID" value="KAL0327869.1"/>
    <property type="molecule type" value="Genomic_DNA"/>
</dbReference>
<organism evidence="3">
    <name type="scientific">Sesamum calycinum</name>
    <dbReference type="NCBI Taxonomy" id="2727403"/>
    <lineage>
        <taxon>Eukaryota</taxon>
        <taxon>Viridiplantae</taxon>
        <taxon>Streptophyta</taxon>
        <taxon>Embryophyta</taxon>
        <taxon>Tracheophyta</taxon>
        <taxon>Spermatophyta</taxon>
        <taxon>Magnoliopsida</taxon>
        <taxon>eudicotyledons</taxon>
        <taxon>Gunneridae</taxon>
        <taxon>Pentapetalae</taxon>
        <taxon>asterids</taxon>
        <taxon>lamiids</taxon>
        <taxon>Lamiales</taxon>
        <taxon>Pedaliaceae</taxon>
        <taxon>Sesamum</taxon>
    </lineage>
</organism>
<dbReference type="InterPro" id="IPR002156">
    <property type="entry name" value="RNaseH_domain"/>
</dbReference>
<dbReference type="InterPro" id="IPR012337">
    <property type="entry name" value="RNaseH-like_sf"/>
</dbReference>
<keyword evidence="1" id="KW-0812">Transmembrane</keyword>
<dbReference type="Pfam" id="PF13456">
    <property type="entry name" value="RVT_3"/>
    <property type="match status" value="1"/>
</dbReference>
<dbReference type="AlphaFoldDB" id="A0AAW2M8W7"/>
<dbReference type="InterPro" id="IPR036397">
    <property type="entry name" value="RNaseH_sf"/>
</dbReference>
<dbReference type="InterPro" id="IPR053151">
    <property type="entry name" value="RNase_H-like"/>
</dbReference>
<evidence type="ECO:0000313" key="3">
    <source>
        <dbReference type="EMBL" id="KAL0327869.1"/>
    </source>
</evidence>
<dbReference type="Gene3D" id="3.30.420.10">
    <property type="entry name" value="Ribonuclease H-like superfamily/Ribonuclease H"/>
    <property type="match status" value="1"/>
</dbReference>
<accession>A0AAW2M8W7</accession>
<reference evidence="3" key="1">
    <citation type="submission" date="2020-06" db="EMBL/GenBank/DDBJ databases">
        <authorList>
            <person name="Li T."/>
            <person name="Hu X."/>
            <person name="Zhang T."/>
            <person name="Song X."/>
            <person name="Zhang H."/>
            <person name="Dai N."/>
            <person name="Sheng W."/>
            <person name="Hou X."/>
            <person name="Wei L."/>
        </authorList>
    </citation>
    <scope>NUCLEOTIDE SEQUENCE</scope>
    <source>
        <strain evidence="3">KEN8</strain>
        <tissue evidence="3">Leaf</tissue>
    </source>
</reference>
<name>A0AAW2M8W7_9LAMI</name>
<evidence type="ECO:0000259" key="2">
    <source>
        <dbReference type="Pfam" id="PF13456"/>
    </source>
</evidence>
<feature type="transmembrane region" description="Helical" evidence="1">
    <location>
        <begin position="263"/>
        <end position="281"/>
    </location>
</feature>
<dbReference type="CDD" id="cd09272">
    <property type="entry name" value="RNase_HI_RT_Ty1"/>
    <property type="match status" value="1"/>
</dbReference>
<keyword evidence="1" id="KW-1133">Transmembrane helix</keyword>
<dbReference type="PANTHER" id="PTHR47723">
    <property type="entry name" value="OS05G0353850 PROTEIN"/>
    <property type="match status" value="1"/>
</dbReference>